<organism evidence="1 2">
    <name type="scientific">Paracidovorax valerianellae</name>
    <dbReference type="NCBI Taxonomy" id="187868"/>
    <lineage>
        <taxon>Bacteria</taxon>
        <taxon>Pseudomonadati</taxon>
        <taxon>Pseudomonadota</taxon>
        <taxon>Betaproteobacteria</taxon>
        <taxon>Burkholderiales</taxon>
        <taxon>Comamonadaceae</taxon>
        <taxon>Paracidovorax</taxon>
    </lineage>
</organism>
<name>A0A1G7E3J5_9BURK</name>
<keyword evidence="2" id="KW-1185">Reference proteome</keyword>
<proteinExistence type="predicted"/>
<reference evidence="1 2" key="1">
    <citation type="submission" date="2016-10" db="EMBL/GenBank/DDBJ databases">
        <authorList>
            <person name="de Groot N.N."/>
        </authorList>
    </citation>
    <scope>NUCLEOTIDE SEQUENCE [LARGE SCALE GENOMIC DNA]</scope>
    <source>
        <strain evidence="1 2">DSM 16619</strain>
    </source>
</reference>
<protein>
    <submittedName>
        <fullName evidence="1">Uncharacterized protein</fullName>
    </submittedName>
</protein>
<dbReference type="Proteomes" id="UP000198781">
    <property type="component" value="Unassembled WGS sequence"/>
</dbReference>
<evidence type="ECO:0000313" key="2">
    <source>
        <dbReference type="Proteomes" id="UP000198781"/>
    </source>
</evidence>
<evidence type="ECO:0000313" key="1">
    <source>
        <dbReference type="EMBL" id="SDE58288.1"/>
    </source>
</evidence>
<accession>A0A1G7E3J5</accession>
<dbReference type="STRING" id="187868.SAMN05192589_12165"/>
<gene>
    <name evidence="1" type="ORF">SAMN05192589_12165</name>
</gene>
<sequence>MALVACSTEPRRLYAQQPGDATVHLRSKNMPMAVGYSLSSSEAPCEGFEYVGSVRDDGKSSLLPWVASLSNALNGVPTERQARVPAGKPVQVKGFSYWSDKYSKGLCGPVARQFVAQPSGIYRVDFVWSGPAACTMRVTDVAVPESPKDVPVQSLSCPRPPGL</sequence>
<dbReference type="AlphaFoldDB" id="A0A1G7E3J5"/>
<dbReference type="EMBL" id="FMZC01000021">
    <property type="protein sequence ID" value="SDE58288.1"/>
    <property type="molecule type" value="Genomic_DNA"/>
</dbReference>